<keyword evidence="3" id="KW-1185">Reference proteome</keyword>
<dbReference type="AlphaFoldDB" id="I0JR15"/>
<feature type="transmembrane region" description="Helical" evidence="1">
    <location>
        <begin position="7"/>
        <end position="25"/>
    </location>
</feature>
<keyword evidence="1" id="KW-1133">Transmembrane helix</keyword>
<gene>
    <name evidence="2" type="ordered locus">HBHAL_4243</name>
</gene>
<name>I0JR15_HALH3</name>
<dbReference type="Proteomes" id="UP000007397">
    <property type="component" value="Chromosome"/>
</dbReference>
<evidence type="ECO:0000313" key="3">
    <source>
        <dbReference type="Proteomes" id="UP000007397"/>
    </source>
</evidence>
<keyword evidence="1" id="KW-0472">Membrane</keyword>
<dbReference type="PATRIC" id="fig|866895.3.peg.3275"/>
<proteinExistence type="predicted"/>
<dbReference type="STRING" id="866895.HBHAL_4243"/>
<dbReference type="HOGENOM" id="CLU_2954123_0_0_9"/>
<evidence type="ECO:0000313" key="2">
    <source>
        <dbReference type="EMBL" id="CCG46585.1"/>
    </source>
</evidence>
<dbReference type="EMBL" id="HE717023">
    <property type="protein sequence ID" value="CCG46585.1"/>
    <property type="molecule type" value="Genomic_DNA"/>
</dbReference>
<keyword evidence="1" id="KW-0812">Transmembrane</keyword>
<protein>
    <submittedName>
        <fullName evidence="2">Uncharacterized protein</fullName>
    </submittedName>
</protein>
<feature type="transmembrane region" description="Helical" evidence="1">
    <location>
        <begin position="31"/>
        <end position="52"/>
    </location>
</feature>
<evidence type="ECO:0000256" key="1">
    <source>
        <dbReference type="SAM" id="Phobius"/>
    </source>
</evidence>
<organism evidence="2 3">
    <name type="scientific">Halobacillus halophilus (strain ATCC 35676 / DSM 2266 / JCM 20832 / KCTC 3685 / LMG 17431 / NBRC 102448 / NCIMB 2269)</name>
    <name type="common">Sporosarcina halophila</name>
    <dbReference type="NCBI Taxonomy" id="866895"/>
    <lineage>
        <taxon>Bacteria</taxon>
        <taxon>Bacillati</taxon>
        <taxon>Bacillota</taxon>
        <taxon>Bacilli</taxon>
        <taxon>Bacillales</taxon>
        <taxon>Bacillaceae</taxon>
        <taxon>Halobacillus</taxon>
    </lineage>
</organism>
<accession>I0JR15</accession>
<sequence>MNKNQRLTIIFILLGSILISGGIGLRDYVNYSLVIGWLAGFISQLLAVWFAIKWYNETR</sequence>
<dbReference type="KEGG" id="hhd:HBHAL_4243"/>
<reference evidence="2 3" key="1">
    <citation type="journal article" date="2013" name="Environ. Microbiol.">
        <title>Chloride and organic osmolytes: a hybrid strategy to cope with elevated salinities by the moderately halophilic, chloride-dependent bacterium Halobacillus halophilus.</title>
        <authorList>
            <person name="Saum S.H."/>
            <person name="Pfeiffer F."/>
            <person name="Palm P."/>
            <person name="Rampp M."/>
            <person name="Schuster S.C."/>
            <person name="Muller V."/>
            <person name="Oesterhelt D."/>
        </authorList>
    </citation>
    <scope>NUCLEOTIDE SEQUENCE [LARGE SCALE GENOMIC DNA]</scope>
    <source>
        <strain evidence="3">ATCC 35676 / DSM 2266 / JCM 20832 / KCTC 3685 / LMG 17431 / NBRC 102448 / NCIMB 2269</strain>
    </source>
</reference>